<keyword evidence="2" id="KW-0611">Plant defense</keyword>
<keyword evidence="10" id="KW-1185">Reference proteome</keyword>
<dbReference type="InterPro" id="IPR044808">
    <property type="entry name" value="ERF_plant"/>
</dbReference>
<dbReference type="InterPro" id="IPR001471">
    <property type="entry name" value="AP2/ERF_dom"/>
</dbReference>
<dbReference type="GO" id="GO:0005634">
    <property type="term" value="C:nucleus"/>
    <property type="evidence" value="ECO:0007669"/>
    <property type="project" value="UniProtKB-SubCell"/>
</dbReference>
<evidence type="ECO:0000256" key="6">
    <source>
        <dbReference type="ARBA" id="ARBA00023242"/>
    </source>
</evidence>
<feature type="domain" description="AP2/ERF" evidence="8">
    <location>
        <begin position="132"/>
        <end position="189"/>
    </location>
</feature>
<dbReference type="GO" id="GO:0009873">
    <property type="term" value="P:ethylene-activated signaling pathway"/>
    <property type="evidence" value="ECO:0007669"/>
    <property type="project" value="InterPro"/>
</dbReference>
<dbReference type="InterPro" id="IPR036955">
    <property type="entry name" value="AP2/ERF_dom_sf"/>
</dbReference>
<dbReference type="PROSITE" id="PS51032">
    <property type="entry name" value="AP2_ERF"/>
    <property type="match status" value="1"/>
</dbReference>
<dbReference type="GO" id="GO:0003677">
    <property type="term" value="F:DNA binding"/>
    <property type="evidence" value="ECO:0007669"/>
    <property type="project" value="UniProtKB-KW"/>
</dbReference>
<evidence type="ECO:0000256" key="2">
    <source>
        <dbReference type="ARBA" id="ARBA00022821"/>
    </source>
</evidence>
<dbReference type="PANTHER" id="PTHR31190">
    <property type="entry name" value="DNA-BINDING DOMAIN"/>
    <property type="match status" value="1"/>
</dbReference>
<evidence type="ECO:0000256" key="3">
    <source>
        <dbReference type="ARBA" id="ARBA00023015"/>
    </source>
</evidence>
<organism evidence="9 10">
    <name type="scientific">Lactuca virosa</name>
    <dbReference type="NCBI Taxonomy" id="75947"/>
    <lineage>
        <taxon>Eukaryota</taxon>
        <taxon>Viridiplantae</taxon>
        <taxon>Streptophyta</taxon>
        <taxon>Embryophyta</taxon>
        <taxon>Tracheophyta</taxon>
        <taxon>Spermatophyta</taxon>
        <taxon>Magnoliopsida</taxon>
        <taxon>eudicotyledons</taxon>
        <taxon>Gunneridae</taxon>
        <taxon>Pentapetalae</taxon>
        <taxon>asterids</taxon>
        <taxon>campanulids</taxon>
        <taxon>Asterales</taxon>
        <taxon>Asteraceae</taxon>
        <taxon>Cichorioideae</taxon>
        <taxon>Cichorieae</taxon>
        <taxon>Lactucinae</taxon>
        <taxon>Lactuca</taxon>
    </lineage>
</organism>
<dbReference type="Pfam" id="PF00847">
    <property type="entry name" value="AP2"/>
    <property type="match status" value="1"/>
</dbReference>
<dbReference type="GO" id="GO:0006952">
    <property type="term" value="P:defense response"/>
    <property type="evidence" value="ECO:0007669"/>
    <property type="project" value="UniProtKB-KW"/>
</dbReference>
<dbReference type="EMBL" id="CAKMRJ010002223">
    <property type="protein sequence ID" value="CAH1426004.1"/>
    <property type="molecule type" value="Genomic_DNA"/>
</dbReference>
<keyword evidence="6" id="KW-0539">Nucleus</keyword>
<dbReference type="PRINTS" id="PR00367">
    <property type="entry name" value="ETHRSPELEMNT"/>
</dbReference>
<proteinExistence type="predicted"/>
<evidence type="ECO:0000256" key="7">
    <source>
        <dbReference type="SAM" id="MobiDB-lite"/>
    </source>
</evidence>
<dbReference type="Proteomes" id="UP001157418">
    <property type="component" value="Unassembled WGS sequence"/>
</dbReference>
<feature type="compositionally biased region" description="Polar residues" evidence="7">
    <location>
        <begin position="197"/>
        <end position="210"/>
    </location>
</feature>
<evidence type="ECO:0000259" key="8">
    <source>
        <dbReference type="PROSITE" id="PS51032"/>
    </source>
</evidence>
<evidence type="ECO:0000256" key="1">
    <source>
        <dbReference type="ARBA" id="ARBA00004123"/>
    </source>
</evidence>
<evidence type="ECO:0000313" key="9">
    <source>
        <dbReference type="EMBL" id="CAH1426004.1"/>
    </source>
</evidence>
<keyword evidence="5" id="KW-0804">Transcription</keyword>
<comment type="subcellular location">
    <subcellularLocation>
        <location evidence="1">Nucleus</location>
    </subcellularLocation>
</comment>
<keyword evidence="3" id="KW-0805">Transcription regulation</keyword>
<evidence type="ECO:0000313" key="10">
    <source>
        <dbReference type="Proteomes" id="UP001157418"/>
    </source>
</evidence>
<name>A0AAU9MP66_9ASTR</name>
<dbReference type="SMART" id="SM00380">
    <property type="entry name" value="AP2"/>
    <property type="match status" value="1"/>
</dbReference>
<dbReference type="Gene3D" id="3.30.730.10">
    <property type="entry name" value="AP2/ERF domain"/>
    <property type="match status" value="1"/>
</dbReference>
<dbReference type="InterPro" id="IPR016177">
    <property type="entry name" value="DNA-bd_dom_sf"/>
</dbReference>
<dbReference type="AlphaFoldDB" id="A0AAU9MP66"/>
<sequence length="260" mass="29147">MERLTNKLNHQATTSFQQQLSMMQPPSLPPWRRLTEDEETSIMVAALKNVINGDTATVYNQQQDYDHRQFSPFSYAPATPFAVSEPVDPVPQTCPVCGIRGCLGCNLFTADMKQNDGGSGGAGGPIKKTKKNYRGVRQRPWGKWASEIRDPRKAARVWLGTFETAEAAARAYDRAAIEFRGARAKLNFPVTDYTTKPLSQLENQQTAASSSRRKQETEKKHVVEKKTNVLEKESEDWMMTMIQDVDVDGGFPDLTNLESI</sequence>
<evidence type="ECO:0000256" key="4">
    <source>
        <dbReference type="ARBA" id="ARBA00023125"/>
    </source>
</evidence>
<feature type="compositionally biased region" description="Polar residues" evidence="7">
    <location>
        <begin position="1"/>
        <end position="24"/>
    </location>
</feature>
<comment type="caution">
    <text evidence="9">The sequence shown here is derived from an EMBL/GenBank/DDBJ whole genome shotgun (WGS) entry which is preliminary data.</text>
</comment>
<dbReference type="SUPFAM" id="SSF54171">
    <property type="entry name" value="DNA-binding domain"/>
    <property type="match status" value="1"/>
</dbReference>
<protein>
    <recommendedName>
        <fullName evidence="8">AP2/ERF domain-containing protein</fullName>
    </recommendedName>
</protein>
<reference evidence="9 10" key="1">
    <citation type="submission" date="2022-01" db="EMBL/GenBank/DDBJ databases">
        <authorList>
            <person name="Xiong W."/>
            <person name="Schranz E."/>
        </authorList>
    </citation>
    <scope>NUCLEOTIDE SEQUENCE [LARGE SCALE GENOMIC DNA]</scope>
</reference>
<gene>
    <name evidence="9" type="ORF">LVIROSA_LOCUS13114</name>
</gene>
<keyword evidence="4" id="KW-0238">DNA-binding</keyword>
<feature type="region of interest" description="Disordered" evidence="7">
    <location>
        <begin position="197"/>
        <end position="226"/>
    </location>
</feature>
<evidence type="ECO:0000256" key="5">
    <source>
        <dbReference type="ARBA" id="ARBA00023163"/>
    </source>
</evidence>
<dbReference type="GO" id="GO:0003700">
    <property type="term" value="F:DNA-binding transcription factor activity"/>
    <property type="evidence" value="ECO:0007669"/>
    <property type="project" value="InterPro"/>
</dbReference>
<dbReference type="PANTHER" id="PTHR31190:SF181">
    <property type="entry name" value="OS02G0764700 PROTEIN"/>
    <property type="match status" value="1"/>
</dbReference>
<accession>A0AAU9MP66</accession>
<feature type="compositionally biased region" description="Basic and acidic residues" evidence="7">
    <location>
        <begin position="213"/>
        <end position="226"/>
    </location>
</feature>
<dbReference type="CDD" id="cd00018">
    <property type="entry name" value="AP2"/>
    <property type="match status" value="1"/>
</dbReference>
<dbReference type="FunFam" id="3.30.730.10:FF:000001">
    <property type="entry name" value="Ethylene-responsive transcription factor 2"/>
    <property type="match status" value="1"/>
</dbReference>
<feature type="region of interest" description="Disordered" evidence="7">
    <location>
        <begin position="1"/>
        <end position="27"/>
    </location>
</feature>